<name>A0A9P6AT32_9AGAM</name>
<keyword evidence="1" id="KW-0472">Membrane</keyword>
<sequence length="110" mass="12801">MKSLVHNQDYGDWKNHAWFFPELVSQSWTRVPGVGFPKSSRSRLKWVPRRVPDIAWFIWMLIIACALPMITTDHACAVLDVAVDRELFSTVVLDAEEAITRVFERTLRTR</sequence>
<accession>A0A9P6AT32</accession>
<keyword evidence="3" id="KW-1185">Reference proteome</keyword>
<reference evidence="2" key="1">
    <citation type="journal article" date="2020" name="Nat. Commun.">
        <title>Large-scale genome sequencing of mycorrhizal fungi provides insights into the early evolution of symbiotic traits.</title>
        <authorList>
            <person name="Miyauchi S."/>
            <person name="Kiss E."/>
            <person name="Kuo A."/>
            <person name="Drula E."/>
            <person name="Kohler A."/>
            <person name="Sanchez-Garcia M."/>
            <person name="Morin E."/>
            <person name="Andreopoulos B."/>
            <person name="Barry K.W."/>
            <person name="Bonito G."/>
            <person name="Buee M."/>
            <person name="Carver A."/>
            <person name="Chen C."/>
            <person name="Cichocki N."/>
            <person name="Clum A."/>
            <person name="Culley D."/>
            <person name="Crous P.W."/>
            <person name="Fauchery L."/>
            <person name="Girlanda M."/>
            <person name="Hayes R.D."/>
            <person name="Keri Z."/>
            <person name="LaButti K."/>
            <person name="Lipzen A."/>
            <person name="Lombard V."/>
            <person name="Magnuson J."/>
            <person name="Maillard F."/>
            <person name="Murat C."/>
            <person name="Nolan M."/>
            <person name="Ohm R.A."/>
            <person name="Pangilinan J."/>
            <person name="Pereira M.F."/>
            <person name="Perotto S."/>
            <person name="Peter M."/>
            <person name="Pfister S."/>
            <person name="Riley R."/>
            <person name="Sitrit Y."/>
            <person name="Stielow J.B."/>
            <person name="Szollosi G."/>
            <person name="Zifcakova L."/>
            <person name="Stursova M."/>
            <person name="Spatafora J.W."/>
            <person name="Tedersoo L."/>
            <person name="Vaario L.M."/>
            <person name="Yamada A."/>
            <person name="Yan M."/>
            <person name="Wang P."/>
            <person name="Xu J."/>
            <person name="Bruns T."/>
            <person name="Baldrian P."/>
            <person name="Vilgalys R."/>
            <person name="Dunand C."/>
            <person name="Henrissat B."/>
            <person name="Grigoriev I.V."/>
            <person name="Hibbett D."/>
            <person name="Nagy L.G."/>
            <person name="Martin F.M."/>
        </authorList>
    </citation>
    <scope>NUCLEOTIDE SEQUENCE</scope>
    <source>
        <strain evidence="2">UP504</strain>
    </source>
</reference>
<dbReference type="EMBL" id="MU129000">
    <property type="protein sequence ID" value="KAF9511475.1"/>
    <property type="molecule type" value="Genomic_DNA"/>
</dbReference>
<organism evidence="2 3">
    <name type="scientific">Hydnum rufescens UP504</name>
    <dbReference type="NCBI Taxonomy" id="1448309"/>
    <lineage>
        <taxon>Eukaryota</taxon>
        <taxon>Fungi</taxon>
        <taxon>Dikarya</taxon>
        <taxon>Basidiomycota</taxon>
        <taxon>Agaricomycotina</taxon>
        <taxon>Agaricomycetes</taxon>
        <taxon>Cantharellales</taxon>
        <taxon>Hydnaceae</taxon>
        <taxon>Hydnum</taxon>
    </lineage>
</organism>
<protein>
    <submittedName>
        <fullName evidence="2">Uncharacterized protein</fullName>
    </submittedName>
</protein>
<feature type="transmembrane region" description="Helical" evidence="1">
    <location>
        <begin position="51"/>
        <end position="70"/>
    </location>
</feature>
<comment type="caution">
    <text evidence="2">The sequence shown here is derived from an EMBL/GenBank/DDBJ whole genome shotgun (WGS) entry which is preliminary data.</text>
</comment>
<evidence type="ECO:0000313" key="3">
    <source>
        <dbReference type="Proteomes" id="UP000886523"/>
    </source>
</evidence>
<dbReference type="AlphaFoldDB" id="A0A9P6AT32"/>
<proteinExistence type="predicted"/>
<keyword evidence="1" id="KW-1133">Transmembrane helix</keyword>
<dbReference type="Proteomes" id="UP000886523">
    <property type="component" value="Unassembled WGS sequence"/>
</dbReference>
<evidence type="ECO:0000313" key="2">
    <source>
        <dbReference type="EMBL" id="KAF9511475.1"/>
    </source>
</evidence>
<evidence type="ECO:0000256" key="1">
    <source>
        <dbReference type="SAM" id="Phobius"/>
    </source>
</evidence>
<gene>
    <name evidence="2" type="ORF">BS47DRAFT_1346817</name>
</gene>
<keyword evidence="1" id="KW-0812">Transmembrane</keyword>